<evidence type="ECO:0000256" key="1">
    <source>
        <dbReference type="SAM" id="MobiDB-lite"/>
    </source>
</evidence>
<keyword evidence="3" id="KW-1185">Reference proteome</keyword>
<reference evidence="4" key="1">
    <citation type="submission" date="2017-02" db="UniProtKB">
        <authorList>
            <consortium name="WormBaseParasite"/>
        </authorList>
    </citation>
    <scope>IDENTIFICATION</scope>
</reference>
<evidence type="ECO:0000313" key="4">
    <source>
        <dbReference type="WBParaSite" id="TTAC_0000545901-mRNA-1"/>
    </source>
</evidence>
<reference evidence="2 3" key="2">
    <citation type="submission" date="2018-11" db="EMBL/GenBank/DDBJ databases">
        <authorList>
            <consortium name="Pathogen Informatics"/>
        </authorList>
    </citation>
    <scope>NUCLEOTIDE SEQUENCE [LARGE SCALE GENOMIC DNA]</scope>
</reference>
<dbReference type="EMBL" id="UYWX01007536">
    <property type="protein sequence ID" value="VDM27006.1"/>
    <property type="molecule type" value="Genomic_DNA"/>
</dbReference>
<dbReference type="STRING" id="6205.A0A0R3WXG9"/>
<dbReference type="OrthoDB" id="10540260at2759"/>
<proteinExistence type="predicted"/>
<protein>
    <submittedName>
        <fullName evidence="4">START domain-containing protein</fullName>
    </submittedName>
</protein>
<gene>
    <name evidence="2" type="ORF">TTAC_LOCUS5442</name>
</gene>
<organism evidence="4">
    <name type="scientific">Hydatigena taeniaeformis</name>
    <name type="common">Feline tapeworm</name>
    <name type="synonym">Taenia taeniaeformis</name>
    <dbReference type="NCBI Taxonomy" id="6205"/>
    <lineage>
        <taxon>Eukaryota</taxon>
        <taxon>Metazoa</taxon>
        <taxon>Spiralia</taxon>
        <taxon>Lophotrochozoa</taxon>
        <taxon>Platyhelminthes</taxon>
        <taxon>Cestoda</taxon>
        <taxon>Eucestoda</taxon>
        <taxon>Cyclophyllidea</taxon>
        <taxon>Taeniidae</taxon>
        <taxon>Hydatigera</taxon>
    </lineage>
</organism>
<sequence length="195" mass="21284">MPISLQALTWEERERLLSKSQGLSRKFPSADPLPTLPRSGEETTSSVGDGGKNHKIGDCCSPIARIRSLEEIQAKSSGFLEKQMATLLVASRFCGKDEKVVIEVAAFDEDIHKSESEDVVSLSDWLFAMREHIEEQVKWGVEAFGHEVYIPEATSLTKHGTVICASTIPDIPAASLEALCSSTTKEVSEPPVTVL</sequence>
<name>A0A0R3WXG9_HYDTA</name>
<accession>A0A0R3WXG9</accession>
<dbReference type="Proteomes" id="UP000274429">
    <property type="component" value="Unassembled WGS sequence"/>
</dbReference>
<feature type="region of interest" description="Disordered" evidence="1">
    <location>
        <begin position="18"/>
        <end position="53"/>
    </location>
</feature>
<evidence type="ECO:0000313" key="2">
    <source>
        <dbReference type="EMBL" id="VDM27006.1"/>
    </source>
</evidence>
<dbReference type="AlphaFoldDB" id="A0A0R3WXG9"/>
<dbReference type="WBParaSite" id="TTAC_0000545901-mRNA-1">
    <property type="protein sequence ID" value="TTAC_0000545901-mRNA-1"/>
    <property type="gene ID" value="TTAC_0000545901"/>
</dbReference>
<evidence type="ECO:0000313" key="3">
    <source>
        <dbReference type="Proteomes" id="UP000274429"/>
    </source>
</evidence>